<evidence type="ECO:0000256" key="21">
    <source>
        <dbReference type="SAM" id="SignalP"/>
    </source>
</evidence>
<dbReference type="InterPro" id="IPR008271">
    <property type="entry name" value="Ser/Thr_kinase_AS"/>
</dbReference>
<comment type="catalytic activity">
    <reaction evidence="18">
        <text>L-seryl-[protein] + ATP = O-phospho-L-seryl-[protein] + ADP + H(+)</text>
        <dbReference type="Rhea" id="RHEA:17989"/>
        <dbReference type="Rhea" id="RHEA-COMP:9863"/>
        <dbReference type="Rhea" id="RHEA-COMP:11604"/>
        <dbReference type="ChEBI" id="CHEBI:15378"/>
        <dbReference type="ChEBI" id="CHEBI:29999"/>
        <dbReference type="ChEBI" id="CHEBI:30616"/>
        <dbReference type="ChEBI" id="CHEBI:83421"/>
        <dbReference type="ChEBI" id="CHEBI:456216"/>
        <dbReference type="EC" id="2.7.11.1"/>
    </reaction>
</comment>
<dbReference type="FunFam" id="1.10.510.10:FF:000237">
    <property type="entry name" value="G-type lectin S-receptor-like serine/threonine-protein kinase"/>
    <property type="match status" value="1"/>
</dbReference>
<keyword evidence="25" id="KW-1185">Reference proteome</keyword>
<feature type="transmembrane region" description="Helical" evidence="20">
    <location>
        <begin position="330"/>
        <end position="360"/>
    </location>
</feature>
<dbReference type="PROSITE" id="PS50927">
    <property type="entry name" value="BULB_LECTIN"/>
    <property type="match status" value="1"/>
</dbReference>
<evidence type="ECO:0000256" key="2">
    <source>
        <dbReference type="ARBA" id="ARBA00012513"/>
    </source>
</evidence>
<keyword evidence="3" id="KW-0723">Serine/threonine-protein kinase</keyword>
<dbReference type="Proteomes" id="UP000325577">
    <property type="component" value="Linkage Group LG21"/>
</dbReference>
<evidence type="ECO:0000256" key="17">
    <source>
        <dbReference type="ARBA" id="ARBA00047899"/>
    </source>
</evidence>
<dbReference type="OrthoDB" id="1930390at2759"/>
<keyword evidence="9 19" id="KW-0547">Nucleotide-binding</keyword>
<evidence type="ECO:0000256" key="19">
    <source>
        <dbReference type="PROSITE-ProRule" id="PRU10141"/>
    </source>
</evidence>
<keyword evidence="8" id="KW-0430">Lectin</keyword>
<keyword evidence="4" id="KW-0245">EGF-like domain</keyword>
<dbReference type="InterPro" id="IPR051343">
    <property type="entry name" value="G-type_lectin_kinases/EP1-like"/>
</dbReference>
<evidence type="ECO:0000313" key="25">
    <source>
        <dbReference type="Proteomes" id="UP000325577"/>
    </source>
</evidence>
<evidence type="ECO:0000259" key="22">
    <source>
        <dbReference type="PROSITE" id="PS50011"/>
    </source>
</evidence>
<dbReference type="CDD" id="cd00028">
    <property type="entry name" value="B_lectin"/>
    <property type="match status" value="1"/>
</dbReference>
<evidence type="ECO:0000256" key="13">
    <source>
        <dbReference type="ARBA" id="ARBA00023136"/>
    </source>
</evidence>
<evidence type="ECO:0000256" key="15">
    <source>
        <dbReference type="ARBA" id="ARBA00023170"/>
    </source>
</evidence>
<evidence type="ECO:0000256" key="8">
    <source>
        <dbReference type="ARBA" id="ARBA00022734"/>
    </source>
</evidence>
<dbReference type="PANTHER" id="PTHR47976">
    <property type="entry name" value="G-TYPE LECTIN S-RECEPTOR-LIKE SERINE/THREONINE-PROTEIN KINASE SD2-5"/>
    <property type="match status" value="1"/>
</dbReference>
<dbReference type="Pfam" id="PF00069">
    <property type="entry name" value="Pkinase"/>
    <property type="match status" value="1"/>
</dbReference>
<keyword evidence="11 19" id="KW-0067">ATP-binding</keyword>
<gene>
    <name evidence="24" type="ORF">F0562_035618</name>
</gene>
<dbReference type="PROSITE" id="PS50011">
    <property type="entry name" value="PROTEIN_KINASE_DOM"/>
    <property type="match status" value="1"/>
</dbReference>
<evidence type="ECO:0000256" key="3">
    <source>
        <dbReference type="ARBA" id="ARBA00022527"/>
    </source>
</evidence>
<evidence type="ECO:0000256" key="20">
    <source>
        <dbReference type="SAM" id="Phobius"/>
    </source>
</evidence>
<dbReference type="PANTHER" id="PTHR47976:SF15">
    <property type="entry name" value="G-TYPE LECTIN S-RECEPTOR-LIKE SERINE_THREONINE-PROTEIN KINASE RLK1"/>
    <property type="match status" value="1"/>
</dbReference>
<evidence type="ECO:0000256" key="7">
    <source>
        <dbReference type="ARBA" id="ARBA00022729"/>
    </source>
</evidence>
<keyword evidence="16" id="KW-0325">Glycoprotein</keyword>
<dbReference type="SMART" id="SM00108">
    <property type="entry name" value="B_lectin"/>
    <property type="match status" value="1"/>
</dbReference>
<evidence type="ECO:0000256" key="11">
    <source>
        <dbReference type="ARBA" id="ARBA00022840"/>
    </source>
</evidence>
<sequence>MVQGKELMAYPLPHLLLILLLLLPSSSFAQTNGNVTVGASLTATDEASSWPSPSGDFAFGFRQLENKELFLLSIWYDKIPERTIVWHANGDNPAPSGSKVQLTADHGLVLNDPRGEELWRSDSTGVVAFGFMNDTGNFELANENSEKIWESFSQLTDTLLPTQKMERGGVLSSRLSETNFSRGRFQLRLLSDGNLVLNVFNLLTNFAYEAYYSSATADPDPSNSGYQLIFNQSGSMYILKNNYGRFYLVEQVPEDCKKSCLHDCFCVVATLRDAACWKKRLPLSNGRVDSNLPGKAYIKIRRGNFPTQNSCLPIPEQRKNQDRRRNQDTFILVLSVLLGSSVLMNFILLGLACLGFFFIYPKKLTRESSDDVVKTNLRFFTYKELVETTNGFREELGRGSFGIVYKGEIGTGSRELVAVKKLDRLVQDTEKEFKTEVNVIGQTHHKNLVRLLGFCDEGPHRLLVYEFLSNGSLASFLFGNPKPSWKQRTQIAFGIARGLLYLHEECNTQIIHCDIKPQNILLDDYYNARISDFGLAKLLMMDQSQTHTSIRGTKGYVAPEWFRNLPITAKVDVYSFGVLLLEIICCRRSIYIGHGEGETEVLTFWAYDCYREGALDALVEYETEAIDDQRNLERFVMVAIWCIQEDPSLRPIMKKVIQMLEEVVEVPVPPCPSPFITC</sequence>
<reference evidence="24 25" key="1">
    <citation type="submission" date="2019-09" db="EMBL/GenBank/DDBJ databases">
        <title>A chromosome-level genome assembly of the Chinese tupelo Nyssa sinensis.</title>
        <authorList>
            <person name="Yang X."/>
            <person name="Kang M."/>
            <person name="Yang Y."/>
            <person name="Xiong H."/>
            <person name="Wang M."/>
            <person name="Zhang Z."/>
            <person name="Wang Z."/>
            <person name="Wu H."/>
            <person name="Ma T."/>
            <person name="Liu J."/>
            <person name="Xi Z."/>
        </authorList>
    </citation>
    <scope>NUCLEOTIDE SEQUENCE [LARGE SCALE GENOMIC DNA]</scope>
    <source>
        <strain evidence="24">J267</strain>
        <tissue evidence="24">Leaf</tissue>
    </source>
</reference>
<keyword evidence="14" id="KW-1015">Disulfide bond</keyword>
<dbReference type="SUPFAM" id="SSF56112">
    <property type="entry name" value="Protein kinase-like (PK-like)"/>
    <property type="match status" value="1"/>
</dbReference>
<dbReference type="GO" id="GO:0005524">
    <property type="term" value="F:ATP binding"/>
    <property type="evidence" value="ECO:0007669"/>
    <property type="project" value="UniProtKB-UniRule"/>
</dbReference>
<evidence type="ECO:0000256" key="10">
    <source>
        <dbReference type="ARBA" id="ARBA00022777"/>
    </source>
</evidence>
<dbReference type="FunFam" id="2.90.10.10:FF:000013">
    <property type="entry name" value="G-type lectin S-receptor-like serine/threonine-protein kinase LECRK1"/>
    <property type="match status" value="1"/>
</dbReference>
<dbReference type="InterPro" id="IPR001480">
    <property type="entry name" value="Bulb-type_lectin_dom"/>
</dbReference>
<keyword evidence="13 20" id="KW-0472">Membrane</keyword>
<evidence type="ECO:0000256" key="1">
    <source>
        <dbReference type="ARBA" id="ARBA00004479"/>
    </source>
</evidence>
<protein>
    <recommendedName>
        <fullName evidence="2">non-specific serine/threonine protein kinase</fullName>
        <ecNumber evidence="2">2.7.11.1</ecNumber>
    </recommendedName>
</protein>
<comment type="subcellular location">
    <subcellularLocation>
        <location evidence="1">Membrane</location>
        <topology evidence="1">Single-pass type I membrane protein</topology>
    </subcellularLocation>
</comment>
<dbReference type="Pfam" id="PF01453">
    <property type="entry name" value="B_lectin"/>
    <property type="match status" value="1"/>
</dbReference>
<evidence type="ECO:0000256" key="16">
    <source>
        <dbReference type="ARBA" id="ARBA00023180"/>
    </source>
</evidence>
<dbReference type="SUPFAM" id="SSF51110">
    <property type="entry name" value="alpha-D-mannose-specific plant lectins"/>
    <property type="match status" value="1"/>
</dbReference>
<dbReference type="InterPro" id="IPR011009">
    <property type="entry name" value="Kinase-like_dom_sf"/>
</dbReference>
<keyword evidence="15" id="KW-0675">Receptor</keyword>
<dbReference type="GO" id="GO:0030246">
    <property type="term" value="F:carbohydrate binding"/>
    <property type="evidence" value="ECO:0007669"/>
    <property type="project" value="UniProtKB-KW"/>
</dbReference>
<keyword evidence="6 20" id="KW-0812">Transmembrane</keyword>
<evidence type="ECO:0000256" key="9">
    <source>
        <dbReference type="ARBA" id="ARBA00022741"/>
    </source>
</evidence>
<feature type="binding site" evidence="19">
    <location>
        <position position="421"/>
    </location>
    <ligand>
        <name>ATP</name>
        <dbReference type="ChEBI" id="CHEBI:30616"/>
    </ligand>
</feature>
<evidence type="ECO:0000256" key="4">
    <source>
        <dbReference type="ARBA" id="ARBA00022536"/>
    </source>
</evidence>
<dbReference type="CDD" id="cd14066">
    <property type="entry name" value="STKc_IRAK"/>
    <property type="match status" value="1"/>
</dbReference>
<keyword evidence="5" id="KW-0808">Transferase</keyword>
<proteinExistence type="predicted"/>
<dbReference type="InterPro" id="IPR017441">
    <property type="entry name" value="Protein_kinase_ATP_BS"/>
</dbReference>
<evidence type="ECO:0000313" key="24">
    <source>
        <dbReference type="EMBL" id="KAA8528131.1"/>
    </source>
</evidence>
<feature type="domain" description="Bulb-type lectin" evidence="23">
    <location>
        <begin position="32"/>
        <end position="153"/>
    </location>
</feature>
<keyword evidence="10" id="KW-0418">Kinase</keyword>
<comment type="catalytic activity">
    <reaction evidence="17">
        <text>L-threonyl-[protein] + ATP = O-phospho-L-threonyl-[protein] + ADP + H(+)</text>
        <dbReference type="Rhea" id="RHEA:46608"/>
        <dbReference type="Rhea" id="RHEA-COMP:11060"/>
        <dbReference type="Rhea" id="RHEA-COMP:11605"/>
        <dbReference type="ChEBI" id="CHEBI:15378"/>
        <dbReference type="ChEBI" id="CHEBI:30013"/>
        <dbReference type="ChEBI" id="CHEBI:30616"/>
        <dbReference type="ChEBI" id="CHEBI:61977"/>
        <dbReference type="ChEBI" id="CHEBI:456216"/>
        <dbReference type="EC" id="2.7.11.1"/>
    </reaction>
</comment>
<dbReference type="Gene3D" id="1.10.510.10">
    <property type="entry name" value="Transferase(Phosphotransferase) domain 1"/>
    <property type="match status" value="1"/>
</dbReference>
<dbReference type="PROSITE" id="PS00108">
    <property type="entry name" value="PROTEIN_KINASE_ST"/>
    <property type="match status" value="1"/>
</dbReference>
<dbReference type="SMART" id="SM00220">
    <property type="entry name" value="S_TKc"/>
    <property type="match status" value="1"/>
</dbReference>
<feature type="chain" id="PRO_5023847135" description="non-specific serine/threonine protein kinase" evidence="21">
    <location>
        <begin position="30"/>
        <end position="678"/>
    </location>
</feature>
<evidence type="ECO:0000259" key="23">
    <source>
        <dbReference type="PROSITE" id="PS50927"/>
    </source>
</evidence>
<evidence type="ECO:0000256" key="18">
    <source>
        <dbReference type="ARBA" id="ARBA00048679"/>
    </source>
</evidence>
<feature type="domain" description="Protein kinase" evidence="22">
    <location>
        <begin position="390"/>
        <end position="676"/>
    </location>
</feature>
<dbReference type="Gene3D" id="3.30.200.20">
    <property type="entry name" value="Phosphorylase Kinase, domain 1"/>
    <property type="match status" value="1"/>
</dbReference>
<dbReference type="EMBL" id="CM018045">
    <property type="protein sequence ID" value="KAA8528131.1"/>
    <property type="molecule type" value="Genomic_DNA"/>
</dbReference>
<name>A0A5J5AG01_9ASTE</name>
<dbReference type="InterPro" id="IPR000719">
    <property type="entry name" value="Prot_kinase_dom"/>
</dbReference>
<evidence type="ECO:0000256" key="12">
    <source>
        <dbReference type="ARBA" id="ARBA00022989"/>
    </source>
</evidence>
<dbReference type="FunFam" id="3.30.200.20:FF:000059">
    <property type="entry name" value="S-receptor-like serine/threonine-protein kinase"/>
    <property type="match status" value="1"/>
</dbReference>
<keyword evidence="12 20" id="KW-1133">Transmembrane helix</keyword>
<evidence type="ECO:0000256" key="6">
    <source>
        <dbReference type="ARBA" id="ARBA00022692"/>
    </source>
</evidence>
<accession>A0A5J5AG01</accession>
<dbReference type="GO" id="GO:0016020">
    <property type="term" value="C:membrane"/>
    <property type="evidence" value="ECO:0007669"/>
    <property type="project" value="UniProtKB-SubCell"/>
</dbReference>
<dbReference type="InterPro" id="IPR036426">
    <property type="entry name" value="Bulb-type_lectin_dom_sf"/>
</dbReference>
<dbReference type="Gene3D" id="2.90.10.10">
    <property type="entry name" value="Bulb-type lectin domain"/>
    <property type="match status" value="2"/>
</dbReference>
<keyword evidence="7 21" id="KW-0732">Signal</keyword>
<dbReference type="EC" id="2.7.11.1" evidence="2"/>
<organism evidence="24 25">
    <name type="scientific">Nyssa sinensis</name>
    <dbReference type="NCBI Taxonomy" id="561372"/>
    <lineage>
        <taxon>Eukaryota</taxon>
        <taxon>Viridiplantae</taxon>
        <taxon>Streptophyta</taxon>
        <taxon>Embryophyta</taxon>
        <taxon>Tracheophyta</taxon>
        <taxon>Spermatophyta</taxon>
        <taxon>Magnoliopsida</taxon>
        <taxon>eudicotyledons</taxon>
        <taxon>Gunneridae</taxon>
        <taxon>Pentapetalae</taxon>
        <taxon>asterids</taxon>
        <taxon>Cornales</taxon>
        <taxon>Nyssaceae</taxon>
        <taxon>Nyssa</taxon>
    </lineage>
</organism>
<evidence type="ECO:0000256" key="5">
    <source>
        <dbReference type="ARBA" id="ARBA00022679"/>
    </source>
</evidence>
<dbReference type="AlphaFoldDB" id="A0A5J5AG01"/>
<feature type="signal peptide" evidence="21">
    <location>
        <begin position="1"/>
        <end position="29"/>
    </location>
</feature>
<dbReference type="PROSITE" id="PS00107">
    <property type="entry name" value="PROTEIN_KINASE_ATP"/>
    <property type="match status" value="1"/>
</dbReference>
<evidence type="ECO:0000256" key="14">
    <source>
        <dbReference type="ARBA" id="ARBA00023157"/>
    </source>
</evidence>
<dbReference type="GO" id="GO:0004674">
    <property type="term" value="F:protein serine/threonine kinase activity"/>
    <property type="evidence" value="ECO:0007669"/>
    <property type="project" value="UniProtKB-KW"/>
</dbReference>